<dbReference type="OMA" id="IVLTRIC"/>
<feature type="compositionally biased region" description="Low complexity" evidence="1">
    <location>
        <begin position="119"/>
        <end position="130"/>
    </location>
</feature>
<dbReference type="OrthoDB" id="309640at2759"/>
<feature type="region of interest" description="Disordered" evidence="1">
    <location>
        <begin position="1"/>
        <end position="179"/>
    </location>
</feature>
<sequence length="561" mass="63303">MPMPSRRQYTQDETGEDELEQYRSDGESPNIDLAEHERHIHTRNDKKLSPVKAKNVSWQSEATVPQNSRRLVDAEGEAVGETIEGELEDEEEAMRRDRDASQQLQEEASKARNPRTQASRSGSSSGSSTSKVDSHRASSTARSTSRVDPGRVFDKNISPVQEEFQHPNVPTARSTEADPAPLRTREDELVSYKDVGEYTGTSDPTPLASLTPRERKDNELDATVMCKLDALRSHINEFCAKHFEHQADPRTPTQWRTWAGAKGQGKLELLDITRLVADGGGGPDTWLTVIRDKTCRYGLSFAIINRVLVRHVFNSLLFGAPQDLQDELDKNEKQEEGRDGFYRAEQRAQYITSYEIQHRVNLNTSSVRKHDVFKMALQIAELLKPLFELRRSTEHDPHGEVVKGLYTIVDRAAELATLMRKSGNTVLYQFGQVFKEQAIERKTTGVLNMRELEEEFARERRGDLVLIRIVCGDHLLAYRKGGGVMAQRLLEKEGSEQDTSIAPELRHLPRNVYRGRVITADDGYRSKFLAKALVIGRLEQADGGRAVDLLDALKDEACVLQ</sequence>
<proteinExistence type="predicted"/>
<dbReference type="AlphaFoldDB" id="A0A074Y7W2"/>
<dbReference type="HOGENOM" id="CLU_527827_0_0_1"/>
<dbReference type="STRING" id="1043005.A0A074Y7W2"/>
<protein>
    <submittedName>
        <fullName evidence="2">Uncharacterized protein</fullName>
    </submittedName>
</protein>
<feature type="compositionally biased region" description="Polar residues" evidence="1">
    <location>
        <begin position="56"/>
        <end position="69"/>
    </location>
</feature>
<evidence type="ECO:0000313" key="3">
    <source>
        <dbReference type="Proteomes" id="UP000030641"/>
    </source>
</evidence>
<reference evidence="2 3" key="1">
    <citation type="journal article" date="2014" name="BMC Genomics">
        <title>Genome sequencing of four Aureobasidium pullulans varieties: biotechnological potential, stress tolerance, and description of new species.</title>
        <authorList>
            <person name="Gostin Ar C."/>
            <person name="Ohm R.A."/>
            <person name="Kogej T."/>
            <person name="Sonjak S."/>
            <person name="Turk M."/>
            <person name="Zajc J."/>
            <person name="Zalar P."/>
            <person name="Grube M."/>
            <person name="Sun H."/>
            <person name="Han J."/>
            <person name="Sharma A."/>
            <person name="Chiniquy J."/>
            <person name="Ngan C.Y."/>
            <person name="Lipzen A."/>
            <person name="Barry K."/>
            <person name="Grigoriev I.V."/>
            <person name="Gunde-Cimerman N."/>
        </authorList>
    </citation>
    <scope>NUCLEOTIDE SEQUENCE [LARGE SCALE GENOMIC DNA]</scope>
    <source>
        <strain evidence="2 3">EXF-2481</strain>
    </source>
</reference>
<keyword evidence="3" id="KW-1185">Reference proteome</keyword>
<feature type="compositionally biased region" description="Basic and acidic residues" evidence="1">
    <location>
        <begin position="33"/>
        <end position="48"/>
    </location>
</feature>
<feature type="compositionally biased region" description="Low complexity" evidence="1">
    <location>
        <begin position="137"/>
        <end position="146"/>
    </location>
</feature>
<dbReference type="EMBL" id="KL584764">
    <property type="protein sequence ID" value="KEQ93873.1"/>
    <property type="molecule type" value="Genomic_DNA"/>
</dbReference>
<gene>
    <name evidence="2" type="ORF">AUEXF2481DRAFT_6446</name>
</gene>
<dbReference type="RefSeq" id="XP_013342221.1">
    <property type="nucleotide sequence ID" value="XM_013486767.1"/>
</dbReference>
<dbReference type="GeneID" id="25369936"/>
<evidence type="ECO:0000313" key="2">
    <source>
        <dbReference type="EMBL" id="KEQ93873.1"/>
    </source>
</evidence>
<dbReference type="InParanoid" id="A0A074Y7W2"/>
<name>A0A074Y7W2_AURSE</name>
<accession>A0A074Y7W2</accession>
<evidence type="ECO:0000256" key="1">
    <source>
        <dbReference type="SAM" id="MobiDB-lite"/>
    </source>
</evidence>
<organism evidence="2 3">
    <name type="scientific">Aureobasidium subglaciale (strain EXF-2481)</name>
    <name type="common">Aureobasidium pullulans var. subglaciale</name>
    <dbReference type="NCBI Taxonomy" id="1043005"/>
    <lineage>
        <taxon>Eukaryota</taxon>
        <taxon>Fungi</taxon>
        <taxon>Dikarya</taxon>
        <taxon>Ascomycota</taxon>
        <taxon>Pezizomycotina</taxon>
        <taxon>Dothideomycetes</taxon>
        <taxon>Dothideomycetidae</taxon>
        <taxon>Dothideales</taxon>
        <taxon>Saccotheciaceae</taxon>
        <taxon>Aureobasidium</taxon>
    </lineage>
</organism>
<dbReference type="Proteomes" id="UP000030641">
    <property type="component" value="Unassembled WGS sequence"/>
</dbReference>
<feature type="compositionally biased region" description="Acidic residues" evidence="1">
    <location>
        <begin position="74"/>
        <end position="92"/>
    </location>
</feature>